<reference evidence="1" key="1">
    <citation type="submission" date="2020-05" db="EMBL/GenBank/DDBJ databases">
        <title>Large-scale comparative analyses of tick genomes elucidate their genetic diversity and vector capacities.</title>
        <authorList>
            <person name="Jia N."/>
            <person name="Wang J."/>
            <person name="Shi W."/>
            <person name="Du L."/>
            <person name="Sun Y."/>
            <person name="Zhan W."/>
            <person name="Jiang J."/>
            <person name="Wang Q."/>
            <person name="Zhang B."/>
            <person name="Ji P."/>
            <person name="Sakyi L.B."/>
            <person name="Cui X."/>
            <person name="Yuan T."/>
            <person name="Jiang B."/>
            <person name="Yang W."/>
            <person name="Lam T.T.-Y."/>
            <person name="Chang Q."/>
            <person name="Ding S."/>
            <person name="Wang X."/>
            <person name="Zhu J."/>
            <person name="Ruan X."/>
            <person name="Zhao L."/>
            <person name="Wei J."/>
            <person name="Que T."/>
            <person name="Du C."/>
            <person name="Cheng J."/>
            <person name="Dai P."/>
            <person name="Han X."/>
            <person name="Huang E."/>
            <person name="Gao Y."/>
            <person name="Liu J."/>
            <person name="Shao H."/>
            <person name="Ye R."/>
            <person name="Li L."/>
            <person name="Wei W."/>
            <person name="Wang X."/>
            <person name="Wang C."/>
            <person name="Yang T."/>
            <person name="Huo Q."/>
            <person name="Li W."/>
            <person name="Guo W."/>
            <person name="Chen H."/>
            <person name="Zhou L."/>
            <person name="Ni X."/>
            <person name="Tian J."/>
            <person name="Zhou Y."/>
            <person name="Sheng Y."/>
            <person name="Liu T."/>
            <person name="Pan Y."/>
            <person name="Xia L."/>
            <person name="Li J."/>
            <person name="Zhao F."/>
            <person name="Cao W."/>
        </authorList>
    </citation>
    <scope>NUCLEOTIDE SEQUENCE</scope>
    <source>
        <strain evidence="1">Dsil-2018</strain>
    </source>
</reference>
<protein>
    <submittedName>
        <fullName evidence="1">Uncharacterized protein</fullName>
    </submittedName>
</protein>
<comment type="caution">
    <text evidence="1">The sequence shown here is derived from an EMBL/GenBank/DDBJ whole genome shotgun (WGS) entry which is preliminary data.</text>
</comment>
<organism evidence="1 2">
    <name type="scientific">Dermacentor silvarum</name>
    <name type="common">Tick</name>
    <dbReference type="NCBI Taxonomy" id="543639"/>
    <lineage>
        <taxon>Eukaryota</taxon>
        <taxon>Metazoa</taxon>
        <taxon>Ecdysozoa</taxon>
        <taxon>Arthropoda</taxon>
        <taxon>Chelicerata</taxon>
        <taxon>Arachnida</taxon>
        <taxon>Acari</taxon>
        <taxon>Parasitiformes</taxon>
        <taxon>Ixodida</taxon>
        <taxon>Ixodoidea</taxon>
        <taxon>Ixodidae</taxon>
        <taxon>Rhipicephalinae</taxon>
        <taxon>Dermacentor</taxon>
    </lineage>
</organism>
<gene>
    <name evidence="1" type="ORF">HPB49_005796</name>
</gene>
<keyword evidence="2" id="KW-1185">Reference proteome</keyword>
<name>A0ACB8DVT7_DERSI</name>
<proteinExistence type="predicted"/>
<dbReference type="EMBL" id="CM023470">
    <property type="protein sequence ID" value="KAH7978520.1"/>
    <property type="molecule type" value="Genomic_DNA"/>
</dbReference>
<evidence type="ECO:0000313" key="2">
    <source>
        <dbReference type="Proteomes" id="UP000821865"/>
    </source>
</evidence>
<dbReference type="Proteomes" id="UP000821865">
    <property type="component" value="Chromosome 1"/>
</dbReference>
<sequence length="493" mass="54755">MASAKKKIPCIDVSPAKATKDTVSRLELFAWFNRILGTAIWKVNHLASGDAYCMMMAKAFPGCLPTGKVILEAVTVRERMKNMELLARGLQVLGVKKNVDWELLAEGRNEDNIKFAQWLKKLVDANTGVNTSLIGWKEHQTRADATKWSGPPQASGGTRKTRACTAQKRNTVQPAGLSVNELEKQQTELQEKADKLKKEVQKQRVKLQRIRQLYQEYEAKHGAMAPLMSSYTTVRRVKSSEKPSHGFGRDDRLACCCRGTVAKASRGRGGTVAAAGTVTGTRLRYRVRRLAMLRTPLRCPSATHEDRDPGSAHAESTSVGLDQEQPSATAPWQEPLSRPRPWSRNRPPHLARSYTTVRRVKSSEKPSHGFGRDDRLACCCRGTVAKASRGRGGTVAAAGTVTGTRLRYRVRRLAMLRTPLRCPSATHEDRDRGSAHADSTSVGLDQEQPSATAPCQEPLSRPRPWSRNRPPHLARLPCHLPSARLLHFGRHFY</sequence>
<evidence type="ECO:0000313" key="1">
    <source>
        <dbReference type="EMBL" id="KAH7978520.1"/>
    </source>
</evidence>
<accession>A0ACB8DVT7</accession>